<keyword evidence="1 3" id="KW-0597">Phosphoprotein</keyword>
<dbReference type="PANTHER" id="PTHR45339">
    <property type="entry name" value="HYBRID SIGNAL TRANSDUCTION HISTIDINE KINASE J"/>
    <property type="match status" value="1"/>
</dbReference>
<dbReference type="InterPro" id="IPR001789">
    <property type="entry name" value="Sig_transdc_resp-reg_receiver"/>
</dbReference>
<reference evidence="5" key="1">
    <citation type="journal article" date="2008" name="Science">
        <title>The Physcomitrella genome reveals evolutionary insights into the conquest of land by plants.</title>
        <authorList>
            <person name="Rensing S."/>
            <person name="Lang D."/>
            <person name="Zimmer A."/>
            <person name="Terry A."/>
            <person name="Salamov A."/>
            <person name="Shapiro H."/>
            <person name="Nishiyama T."/>
            <person name="Perroud P.-F."/>
            <person name="Lindquist E."/>
            <person name="Kamisugi Y."/>
            <person name="Tanahashi T."/>
            <person name="Sakakibara K."/>
            <person name="Fujita T."/>
            <person name="Oishi K."/>
            <person name="Shin-I T."/>
            <person name="Kuroki Y."/>
            <person name="Toyoda A."/>
            <person name="Suzuki Y."/>
            <person name="Hashimoto A."/>
            <person name="Yamaguchi K."/>
            <person name="Sugano A."/>
            <person name="Kohara Y."/>
            <person name="Fujiyama A."/>
            <person name="Anterola A."/>
            <person name="Aoki S."/>
            <person name="Ashton N."/>
            <person name="Barbazuk W.B."/>
            <person name="Barker E."/>
            <person name="Bennetzen J."/>
            <person name="Bezanilla M."/>
            <person name="Blankenship R."/>
            <person name="Cho S.H."/>
            <person name="Dutcher S."/>
            <person name="Estelle M."/>
            <person name="Fawcett J.A."/>
            <person name="Gundlach H."/>
            <person name="Hanada K."/>
            <person name="Heyl A."/>
            <person name="Hicks K.A."/>
            <person name="Hugh J."/>
            <person name="Lohr M."/>
            <person name="Mayer K."/>
            <person name="Melkozernov A."/>
            <person name="Murata T."/>
            <person name="Nelson D."/>
            <person name="Pils B."/>
            <person name="Prigge M."/>
            <person name="Reiss B."/>
            <person name="Renner T."/>
            <person name="Rombauts S."/>
            <person name="Rushton P."/>
            <person name="Sanderfoot A."/>
            <person name="Schween G."/>
            <person name="Shiu S.-H."/>
            <person name="Stueber K."/>
            <person name="Theodoulou F.L."/>
            <person name="Tu H."/>
            <person name="Van de Peer Y."/>
            <person name="Verrier P.J."/>
            <person name="Waters E."/>
            <person name="Wood A."/>
            <person name="Yang L."/>
            <person name="Cove D."/>
            <person name="Cuming A."/>
            <person name="Hasebe M."/>
            <person name="Lucas S."/>
            <person name="Mishler D.B."/>
            <person name="Reski R."/>
            <person name="Grigoriev I."/>
            <person name="Quatrano R.S."/>
            <person name="Boore J.L."/>
        </authorList>
    </citation>
    <scope>NUCLEOTIDE SEQUENCE [LARGE SCALE GENOMIC DNA]</scope>
</reference>
<dbReference type="SMART" id="SM00448">
    <property type="entry name" value="REC"/>
    <property type="match status" value="1"/>
</dbReference>
<dbReference type="GO" id="GO:0000160">
    <property type="term" value="P:phosphorelay signal transduction system"/>
    <property type="evidence" value="ECO:0007669"/>
    <property type="project" value="UniProtKB-KW"/>
</dbReference>
<dbReference type="eggNOG" id="KOG0519">
    <property type="taxonomic scope" value="Eukaryota"/>
</dbReference>
<dbReference type="PROSITE" id="PS50110">
    <property type="entry name" value="RESPONSE_REGULATORY"/>
    <property type="match status" value="1"/>
</dbReference>
<dbReference type="EMBL" id="DS546559">
    <property type="protein sequence ID" value="EDQ48336.1"/>
    <property type="molecule type" value="Genomic_DNA"/>
</dbReference>
<feature type="modified residue" description="4-aspartylphosphate" evidence="3">
    <location>
        <position position="51"/>
    </location>
</feature>
<evidence type="ECO:0000256" key="1">
    <source>
        <dbReference type="ARBA" id="ARBA00022553"/>
    </source>
</evidence>
<evidence type="ECO:0000256" key="2">
    <source>
        <dbReference type="ARBA" id="ARBA00023012"/>
    </source>
</evidence>
<proteinExistence type="predicted"/>
<gene>
    <name evidence="5" type="ORF">PHYPADRAFT_158236</name>
</gene>
<sequence length="123" mass="13551">MNVLVVDDHEINRIVLVRILQKLGYVADIATNGEEAVAAVKSKSYQIVFMDIHMPVMDGAAAAKEILSSSLSPPHIIAVTGDWANQKICLELGMVDFIEKPIGVQRIRQVIESLSTQIHNMDL</sequence>
<evidence type="ECO:0000259" key="4">
    <source>
        <dbReference type="PROSITE" id="PS50110"/>
    </source>
</evidence>
<organism>
    <name type="scientific">Physcomitrium patens</name>
    <name type="common">Spreading-leaved earth moss</name>
    <name type="synonym">Physcomitrella patens</name>
    <dbReference type="NCBI Taxonomy" id="3218"/>
    <lineage>
        <taxon>Eukaryota</taxon>
        <taxon>Viridiplantae</taxon>
        <taxon>Streptophyta</taxon>
        <taxon>Embryophyta</taxon>
        <taxon>Bryophyta</taxon>
        <taxon>Bryophytina</taxon>
        <taxon>Bryopsida</taxon>
        <taxon>Funariidae</taxon>
        <taxon>Funariales</taxon>
        <taxon>Funariaceae</taxon>
        <taxon>Physcomitrium</taxon>
    </lineage>
</organism>
<dbReference type="HOGENOM" id="CLU_000445_69_12_1"/>
<dbReference type="InterPro" id="IPR011006">
    <property type="entry name" value="CheY-like_superfamily"/>
</dbReference>
<accession>A9U7L7</accession>
<protein>
    <submittedName>
        <fullName evidence="5">Predicted protein</fullName>
    </submittedName>
</protein>
<dbReference type="Gene3D" id="3.40.50.2300">
    <property type="match status" value="1"/>
</dbReference>
<dbReference type="AlphaFoldDB" id="A9U7L7"/>
<keyword evidence="2" id="KW-0902">Two-component regulatory system</keyword>
<name>A9U7L7_PHYPA</name>
<dbReference type="CDD" id="cd17546">
    <property type="entry name" value="REC_hyHK_CKI1_RcsC-like"/>
    <property type="match status" value="1"/>
</dbReference>
<feature type="domain" description="Response regulatory" evidence="4">
    <location>
        <begin position="2"/>
        <end position="115"/>
    </location>
</feature>
<dbReference type="Pfam" id="PF00072">
    <property type="entry name" value="Response_reg"/>
    <property type="match status" value="1"/>
</dbReference>
<dbReference type="SUPFAM" id="SSF52172">
    <property type="entry name" value="CheY-like"/>
    <property type="match status" value="1"/>
</dbReference>
<evidence type="ECO:0000256" key="3">
    <source>
        <dbReference type="PROSITE-ProRule" id="PRU00169"/>
    </source>
</evidence>
<evidence type="ECO:0000313" key="5">
    <source>
        <dbReference type="EMBL" id="EDQ48336.1"/>
    </source>
</evidence>
<dbReference type="PANTHER" id="PTHR45339:SF1">
    <property type="entry name" value="HYBRID SIGNAL TRANSDUCTION HISTIDINE KINASE J"/>
    <property type="match status" value="1"/>
</dbReference>